<dbReference type="EC" id="2.7.11.1" evidence="1"/>
<evidence type="ECO:0000256" key="1">
    <source>
        <dbReference type="ARBA" id="ARBA00012513"/>
    </source>
</evidence>
<keyword evidence="2" id="KW-0723">Serine/threonine-protein kinase</keyword>
<dbReference type="PANTHER" id="PTHR43289">
    <property type="entry name" value="MITOGEN-ACTIVATED PROTEIN KINASE KINASE KINASE 20-RELATED"/>
    <property type="match status" value="1"/>
</dbReference>
<keyword evidence="6 17" id="KW-0418">Kinase</keyword>
<comment type="subcellular location">
    <subcellularLocation>
        <location evidence="11">Spore membrane</location>
        <topology evidence="11">Single-pass type II membrane protein</topology>
    </subcellularLocation>
</comment>
<keyword evidence="14" id="KW-0472">Membrane</keyword>
<dbReference type="SUPFAM" id="SSF56112">
    <property type="entry name" value="Protein kinase-like (PK-like)"/>
    <property type="match status" value="1"/>
</dbReference>
<evidence type="ECO:0000313" key="17">
    <source>
        <dbReference type="EMBL" id="TCZ79423.1"/>
    </source>
</evidence>
<comment type="catalytic activity">
    <reaction evidence="9">
        <text>L-threonyl-[protein] + ATP = O-phospho-L-threonyl-[protein] + ADP + H(+)</text>
        <dbReference type="Rhea" id="RHEA:46608"/>
        <dbReference type="Rhea" id="RHEA-COMP:11060"/>
        <dbReference type="Rhea" id="RHEA-COMP:11605"/>
        <dbReference type="ChEBI" id="CHEBI:15378"/>
        <dbReference type="ChEBI" id="CHEBI:30013"/>
        <dbReference type="ChEBI" id="CHEBI:30616"/>
        <dbReference type="ChEBI" id="CHEBI:61977"/>
        <dbReference type="ChEBI" id="CHEBI:456216"/>
        <dbReference type="EC" id="2.7.11.1"/>
    </reaction>
</comment>
<keyword evidence="7 13" id="KW-0067">ATP-binding</keyword>
<dbReference type="GO" id="GO:0071224">
    <property type="term" value="P:cellular response to peptidoglycan"/>
    <property type="evidence" value="ECO:0007669"/>
    <property type="project" value="UniProtKB-ARBA"/>
</dbReference>
<keyword evidence="5 13" id="KW-0547">Nucleotide-binding</keyword>
<dbReference type="RefSeq" id="WP_132417082.1">
    <property type="nucleotide sequence ID" value="NZ_SKFG01000003.1"/>
</dbReference>
<evidence type="ECO:0000256" key="14">
    <source>
        <dbReference type="SAM" id="Phobius"/>
    </source>
</evidence>
<dbReference type="NCBIfam" id="NF033483">
    <property type="entry name" value="PknB_PASTA_kin"/>
    <property type="match status" value="1"/>
</dbReference>
<evidence type="ECO:0000256" key="6">
    <source>
        <dbReference type="ARBA" id="ARBA00022777"/>
    </source>
</evidence>
<evidence type="ECO:0000256" key="7">
    <source>
        <dbReference type="ARBA" id="ARBA00022840"/>
    </source>
</evidence>
<evidence type="ECO:0000256" key="13">
    <source>
        <dbReference type="PROSITE-ProRule" id="PRU10141"/>
    </source>
</evidence>
<dbReference type="InterPro" id="IPR017441">
    <property type="entry name" value="Protein_kinase_ATP_BS"/>
</dbReference>
<keyword evidence="14" id="KW-1133">Transmembrane helix</keyword>
<evidence type="ECO:0000256" key="2">
    <source>
        <dbReference type="ARBA" id="ARBA00022527"/>
    </source>
</evidence>
<dbReference type="CDD" id="cd06577">
    <property type="entry name" value="PASTA_pknB"/>
    <property type="match status" value="2"/>
</dbReference>
<dbReference type="Gene3D" id="3.30.10.20">
    <property type="match status" value="3"/>
</dbReference>
<organism evidence="17 18">
    <name type="scientific">Paenibacillus albiflavus</name>
    <dbReference type="NCBI Taxonomy" id="2545760"/>
    <lineage>
        <taxon>Bacteria</taxon>
        <taxon>Bacillati</taxon>
        <taxon>Bacillota</taxon>
        <taxon>Bacilli</taxon>
        <taxon>Bacillales</taxon>
        <taxon>Paenibacillaceae</taxon>
        <taxon>Paenibacillus</taxon>
    </lineage>
</organism>
<dbReference type="OrthoDB" id="9788659at2"/>
<dbReference type="PROSITE" id="PS50011">
    <property type="entry name" value="PROTEIN_KINASE_DOM"/>
    <property type="match status" value="1"/>
</dbReference>
<dbReference type="SMART" id="SM00220">
    <property type="entry name" value="S_TKc"/>
    <property type="match status" value="1"/>
</dbReference>
<dbReference type="CDD" id="cd14014">
    <property type="entry name" value="STKc_PknB_like"/>
    <property type="match status" value="1"/>
</dbReference>
<keyword evidence="14" id="KW-0812">Transmembrane</keyword>
<dbReference type="PROSITE" id="PS00107">
    <property type="entry name" value="PROTEIN_KINASE_ATP"/>
    <property type="match status" value="1"/>
</dbReference>
<gene>
    <name evidence="17" type="primary">pknB</name>
    <name evidence="17" type="ORF">E0485_06065</name>
</gene>
<keyword evidence="8" id="KW-0735">Signal-anchor</keyword>
<proteinExistence type="predicted"/>
<dbReference type="PROSITE" id="PS51178">
    <property type="entry name" value="PASTA"/>
    <property type="match status" value="2"/>
</dbReference>
<accession>A0A4R4EJ43</accession>
<dbReference type="Pfam" id="PF00069">
    <property type="entry name" value="Pkinase"/>
    <property type="match status" value="1"/>
</dbReference>
<dbReference type="PROSITE" id="PS00108">
    <property type="entry name" value="PROTEIN_KINASE_ST"/>
    <property type="match status" value="1"/>
</dbReference>
<dbReference type="GO" id="GO:0005524">
    <property type="term" value="F:ATP binding"/>
    <property type="evidence" value="ECO:0007669"/>
    <property type="project" value="UniProtKB-UniRule"/>
</dbReference>
<comment type="caution">
    <text evidence="17">The sequence shown here is derived from an EMBL/GenBank/DDBJ whole genome shotgun (WGS) entry which is preliminary data.</text>
</comment>
<dbReference type="GO" id="GO:0009847">
    <property type="term" value="P:spore germination"/>
    <property type="evidence" value="ECO:0007669"/>
    <property type="project" value="UniProtKB-ARBA"/>
</dbReference>
<feature type="domain" description="PASTA" evidence="16">
    <location>
        <begin position="513"/>
        <end position="582"/>
    </location>
</feature>
<dbReference type="InterPro" id="IPR000719">
    <property type="entry name" value="Prot_kinase_dom"/>
</dbReference>
<dbReference type="SMART" id="SM00740">
    <property type="entry name" value="PASTA"/>
    <property type="match status" value="3"/>
</dbReference>
<dbReference type="FunFam" id="1.10.510.10:FF:000021">
    <property type="entry name" value="Serine/threonine protein kinase"/>
    <property type="match status" value="1"/>
</dbReference>
<dbReference type="Pfam" id="PF03793">
    <property type="entry name" value="PASTA"/>
    <property type="match status" value="2"/>
</dbReference>
<evidence type="ECO:0000256" key="4">
    <source>
        <dbReference type="ARBA" id="ARBA00022679"/>
    </source>
</evidence>
<evidence type="ECO:0000256" key="9">
    <source>
        <dbReference type="ARBA" id="ARBA00047899"/>
    </source>
</evidence>
<evidence type="ECO:0000256" key="3">
    <source>
        <dbReference type="ARBA" id="ARBA00022544"/>
    </source>
</evidence>
<reference evidence="17 18" key="1">
    <citation type="submission" date="2019-03" db="EMBL/GenBank/DDBJ databases">
        <authorList>
            <person name="Kim M.K.M."/>
        </authorList>
    </citation>
    <scope>NUCLEOTIDE SEQUENCE [LARGE SCALE GENOMIC DNA]</scope>
    <source>
        <strain evidence="17 18">18JY21-1</strain>
    </source>
</reference>
<feature type="binding site" evidence="13">
    <location>
        <position position="39"/>
    </location>
    <ligand>
        <name>ATP</name>
        <dbReference type="ChEBI" id="CHEBI:30616"/>
    </ligand>
</feature>
<dbReference type="InterPro" id="IPR005543">
    <property type="entry name" value="PASTA_dom"/>
</dbReference>
<evidence type="ECO:0000256" key="12">
    <source>
        <dbReference type="ARBA" id="ARBA00070041"/>
    </source>
</evidence>
<evidence type="ECO:0000256" key="8">
    <source>
        <dbReference type="ARBA" id="ARBA00022968"/>
    </source>
</evidence>
<name>A0A4R4EJ43_9BACL</name>
<evidence type="ECO:0000256" key="11">
    <source>
        <dbReference type="ARBA" id="ARBA00060432"/>
    </source>
</evidence>
<evidence type="ECO:0000259" key="15">
    <source>
        <dbReference type="PROSITE" id="PS50011"/>
    </source>
</evidence>
<evidence type="ECO:0000313" key="18">
    <source>
        <dbReference type="Proteomes" id="UP000295418"/>
    </source>
</evidence>
<comment type="catalytic activity">
    <reaction evidence="10">
        <text>L-seryl-[protein] + ATP = O-phospho-L-seryl-[protein] + ADP + H(+)</text>
        <dbReference type="Rhea" id="RHEA:17989"/>
        <dbReference type="Rhea" id="RHEA-COMP:9863"/>
        <dbReference type="Rhea" id="RHEA-COMP:11604"/>
        <dbReference type="ChEBI" id="CHEBI:15378"/>
        <dbReference type="ChEBI" id="CHEBI:29999"/>
        <dbReference type="ChEBI" id="CHEBI:30616"/>
        <dbReference type="ChEBI" id="CHEBI:83421"/>
        <dbReference type="ChEBI" id="CHEBI:456216"/>
        <dbReference type="EC" id="2.7.11.1"/>
    </reaction>
</comment>
<evidence type="ECO:0000256" key="10">
    <source>
        <dbReference type="ARBA" id="ARBA00048679"/>
    </source>
</evidence>
<dbReference type="Proteomes" id="UP000295418">
    <property type="component" value="Unassembled WGS sequence"/>
</dbReference>
<feature type="domain" description="Protein kinase" evidence="15">
    <location>
        <begin position="10"/>
        <end position="270"/>
    </location>
</feature>
<dbReference type="InterPro" id="IPR008271">
    <property type="entry name" value="Ser/Thr_kinase_AS"/>
</dbReference>
<feature type="domain" description="PASTA" evidence="16">
    <location>
        <begin position="375"/>
        <end position="440"/>
    </location>
</feature>
<sequence length="667" mass="75184">MIGQTLGGRYEILERVGGGGMALVYKGQDLLLNRKVAVKILRQQYVHDEEFIRRFRREAQSAASLSHPNVVSIYDVGQQDEIHYIVMEYIEGTTLNELIKERSPMQVEEAINIASQICDALDHAHHNGIIHRDIKPHNILIGRNGRVKVTDFGIARAATSSSITQTGSVIGSVHYFSPEHAKGTQAGEMSDLYSLGIVLYQMLTAKLPFSGESPISVALKHLQENVEAPRSINPLIPQSVENLILKSMRKRPEERYQKASDMMKDLETCLLPERRNEAKLELWEPEYPEDMDDQSTRVIPTIRSRQYTNPIVPKNESYSRPVYTDNEEDDDDYEYEYEEPPKKKAWLKPTIWIVVLLAILGGMLGLYKTMEKMFVVENVKMPNLVGIKQSEAEYKLRELKLTAKIEVQTSDKEVQEVIKTYPEADMEVKVNSEVILFVSIGPDLPKMLSFKGSNYKDALAKLSAMGVDTETQVTINYIYAEDTPSDIVRDQEPGVDQPFDPKTASIKLTVSQGKETVKVPDLLNMTVSQAKAALAKNDLVLNDKVTTEKSDKIEKGKIIMQTPYDPNMEVPRGTKISVIVSDGPDEVLKTQISVPLKPSVEGQKSEFKVLLTDDKSNNKQVFKKKIDTAETIDVPVIVSPNKSVTITVYENDIEVDVITHRYEDLKQ</sequence>
<dbReference type="GO" id="GO:0007165">
    <property type="term" value="P:signal transduction"/>
    <property type="evidence" value="ECO:0007669"/>
    <property type="project" value="UniProtKB-ARBA"/>
</dbReference>
<dbReference type="Gene3D" id="3.30.200.20">
    <property type="entry name" value="Phosphorylase Kinase, domain 1"/>
    <property type="match status" value="1"/>
</dbReference>
<dbReference type="PANTHER" id="PTHR43289:SF34">
    <property type="entry name" value="SERINE_THREONINE-PROTEIN KINASE YBDM-RELATED"/>
    <property type="match status" value="1"/>
</dbReference>
<dbReference type="FunFam" id="3.30.200.20:FF:000035">
    <property type="entry name" value="Serine/threonine protein kinase Stk1"/>
    <property type="match status" value="1"/>
</dbReference>
<keyword evidence="18" id="KW-1185">Reference proteome</keyword>
<dbReference type="InterPro" id="IPR011009">
    <property type="entry name" value="Kinase-like_dom_sf"/>
</dbReference>
<dbReference type="GO" id="GO:0004674">
    <property type="term" value="F:protein serine/threonine kinase activity"/>
    <property type="evidence" value="ECO:0007669"/>
    <property type="project" value="UniProtKB-KW"/>
</dbReference>
<keyword evidence="4" id="KW-0808">Transferase</keyword>
<dbReference type="EMBL" id="SKFG01000003">
    <property type="protein sequence ID" value="TCZ79423.1"/>
    <property type="molecule type" value="Genomic_DNA"/>
</dbReference>
<evidence type="ECO:0000259" key="16">
    <source>
        <dbReference type="PROSITE" id="PS51178"/>
    </source>
</evidence>
<feature type="transmembrane region" description="Helical" evidence="14">
    <location>
        <begin position="350"/>
        <end position="367"/>
    </location>
</feature>
<dbReference type="AlphaFoldDB" id="A0A4R4EJ43"/>
<evidence type="ECO:0000256" key="5">
    <source>
        <dbReference type="ARBA" id="ARBA00022741"/>
    </source>
</evidence>
<keyword evidence="3" id="KW-0309">Germination</keyword>
<dbReference type="Gene3D" id="1.10.510.10">
    <property type="entry name" value="Transferase(Phosphotransferase) domain 1"/>
    <property type="match status" value="1"/>
</dbReference>
<protein>
    <recommendedName>
        <fullName evidence="12">Serine/threonine-protein kinase PrkC</fullName>
        <ecNumber evidence="1">2.7.11.1</ecNumber>
    </recommendedName>
</protein>